<comment type="subcellular location">
    <subcellularLocation>
        <location evidence="1">Nucleus</location>
    </subcellularLocation>
</comment>
<organism evidence="4 5">
    <name type="scientific">Rhizoctonia solani</name>
    <dbReference type="NCBI Taxonomy" id="456999"/>
    <lineage>
        <taxon>Eukaryota</taxon>
        <taxon>Fungi</taxon>
        <taxon>Dikarya</taxon>
        <taxon>Basidiomycota</taxon>
        <taxon>Agaricomycotina</taxon>
        <taxon>Agaricomycetes</taxon>
        <taxon>Cantharellales</taxon>
        <taxon>Ceratobasidiaceae</taxon>
        <taxon>Rhizoctonia</taxon>
    </lineage>
</organism>
<evidence type="ECO:0000256" key="3">
    <source>
        <dbReference type="SAM" id="MobiDB-lite"/>
    </source>
</evidence>
<comment type="caution">
    <text evidence="4">The sequence shown here is derived from an EMBL/GenBank/DDBJ whole genome shotgun (WGS) entry which is preliminary data.</text>
</comment>
<dbReference type="Pfam" id="PF11951">
    <property type="entry name" value="Fungal_trans_2"/>
    <property type="match status" value="1"/>
</dbReference>
<evidence type="ECO:0000313" key="5">
    <source>
        <dbReference type="Proteomes" id="UP000650582"/>
    </source>
</evidence>
<protein>
    <recommendedName>
        <fullName evidence="6">Fungal-specific transcription factor domain protein</fullName>
    </recommendedName>
</protein>
<dbReference type="Proteomes" id="UP000650582">
    <property type="component" value="Unassembled WGS sequence"/>
</dbReference>
<feature type="region of interest" description="Disordered" evidence="3">
    <location>
        <begin position="23"/>
        <end position="56"/>
    </location>
</feature>
<dbReference type="CDD" id="cd00067">
    <property type="entry name" value="GAL4"/>
    <property type="match status" value="1"/>
</dbReference>
<dbReference type="PANTHER" id="PTHR37534:SF46">
    <property type="entry name" value="ZN(II)2CYS6 TRANSCRIPTION FACTOR (EUROFUNG)"/>
    <property type="match status" value="1"/>
</dbReference>
<dbReference type="GO" id="GO:0005634">
    <property type="term" value="C:nucleus"/>
    <property type="evidence" value="ECO:0007669"/>
    <property type="project" value="UniProtKB-SubCell"/>
</dbReference>
<dbReference type="EMBL" id="JACYCC010000010">
    <property type="protein sequence ID" value="KAF8686443.1"/>
    <property type="molecule type" value="Genomic_DNA"/>
</dbReference>
<evidence type="ECO:0000256" key="1">
    <source>
        <dbReference type="ARBA" id="ARBA00004123"/>
    </source>
</evidence>
<reference evidence="4" key="1">
    <citation type="submission" date="2020-09" db="EMBL/GenBank/DDBJ databases">
        <title>Comparative genome analyses of four rice-infecting Rhizoctonia solani isolates reveal extensive enrichment of homogalacturonan modification genes.</title>
        <authorList>
            <person name="Lee D.-Y."/>
            <person name="Jeon J."/>
            <person name="Kim K.-T."/>
            <person name="Cheong K."/>
            <person name="Song H."/>
            <person name="Choi G."/>
            <person name="Ko J."/>
            <person name="Opiyo S.O."/>
            <person name="Zuo S."/>
            <person name="Madhav S."/>
            <person name="Lee Y.-H."/>
            <person name="Wang G.-L."/>
        </authorList>
    </citation>
    <scope>NUCLEOTIDE SEQUENCE</scope>
    <source>
        <strain evidence="4">AG1-IA YN-7</strain>
    </source>
</reference>
<dbReference type="PANTHER" id="PTHR37534">
    <property type="entry name" value="TRANSCRIPTIONAL ACTIVATOR PROTEIN UGA3"/>
    <property type="match status" value="1"/>
</dbReference>
<dbReference type="InterPro" id="IPR001138">
    <property type="entry name" value="Zn2Cys6_DnaBD"/>
</dbReference>
<dbReference type="InterPro" id="IPR021858">
    <property type="entry name" value="Fun_TF"/>
</dbReference>
<gene>
    <name evidence="4" type="ORF">RHS04_00209</name>
</gene>
<accession>A0A8H7LN95</accession>
<proteinExistence type="predicted"/>
<evidence type="ECO:0000256" key="2">
    <source>
        <dbReference type="ARBA" id="ARBA00023242"/>
    </source>
</evidence>
<keyword evidence="2" id="KW-0539">Nucleus</keyword>
<evidence type="ECO:0008006" key="6">
    <source>
        <dbReference type="Google" id="ProtNLM"/>
    </source>
</evidence>
<evidence type="ECO:0000313" key="4">
    <source>
        <dbReference type="EMBL" id="KAF8686443.1"/>
    </source>
</evidence>
<dbReference type="AlphaFoldDB" id="A0A8H7LN95"/>
<dbReference type="GO" id="GO:0000981">
    <property type="term" value="F:DNA-binding transcription factor activity, RNA polymerase II-specific"/>
    <property type="evidence" value="ECO:0007669"/>
    <property type="project" value="InterPro"/>
</dbReference>
<sequence>MFIRSTTGCQRCKNMRKKCDEKKPEWFKSRTIPGPRSRSDPDQDNQPLIEGEPIGQSLSASPLSIFEEPVALGIDKFDGPELAHAETDTPWPLGTLRFMHLPPSALNEQLTSAIKLSYHTYIHQQPGPVRSITDLGVFGNNSGVSCPVFDYSISMEEDENEETDVEGVRSIVYARWIPIVLFDPLKVVHKAKQLVLDQFALSTASRTRVLLVARLVRTLARKWTLDEEGIVELEMLQDNIFKNLIGCHIQYPSSDETRKQAHNALGNMLEFMSIQITTSPLSSTLRLFATAAPVFLAACPPPHPPHLPDVLLDTSLDLRHFAAVDVMLSVVTGRATFCRYYIPWSLEMSERLLERLDNRGVEWLLGIPDQFVLLLAYMTGLRDNIQERVSEYTDSNLSYGQESRLSTRAIDSTIAEKLEDDLGKIRILPCRGEEPALKLTRTVIRECWREVVYIYFYMGLCGANAQDPRVEYVQKKYMRLVNGIQPGRHPDMFLIFPMVIAGLATTKPKDRRSIVSRIIGLPEHASPGTLGNDLVKILENIWARTATERRPACWGDLSTACQVVTGM</sequence>
<dbReference type="GO" id="GO:0008270">
    <property type="term" value="F:zinc ion binding"/>
    <property type="evidence" value="ECO:0007669"/>
    <property type="project" value="InterPro"/>
</dbReference>
<name>A0A8H7LN95_9AGAM</name>